<name>A0A0B4EHY6_METAF</name>
<evidence type="ECO:0000313" key="2">
    <source>
        <dbReference type="EMBL" id="KID61745.1"/>
    </source>
</evidence>
<evidence type="ECO:0000256" key="1">
    <source>
        <dbReference type="SAM" id="MobiDB-lite"/>
    </source>
</evidence>
<dbReference type="EMBL" id="AZNF01000014">
    <property type="protein sequence ID" value="KID61745.1"/>
    <property type="molecule type" value="Genomic_DNA"/>
</dbReference>
<dbReference type="AlphaFoldDB" id="A0A0B4EHY6"/>
<protein>
    <recommendedName>
        <fullName evidence="4">Fe2OG dioxygenase domain-containing protein</fullName>
    </recommendedName>
</protein>
<feature type="region of interest" description="Disordered" evidence="1">
    <location>
        <begin position="1"/>
        <end position="32"/>
    </location>
</feature>
<dbReference type="HOGENOM" id="CLU_045155_0_0_1"/>
<organism evidence="2 3">
    <name type="scientific">Metarhizium anisopliae (strain ARSEF 549)</name>
    <dbReference type="NCBI Taxonomy" id="3151832"/>
    <lineage>
        <taxon>Eukaryota</taxon>
        <taxon>Fungi</taxon>
        <taxon>Dikarya</taxon>
        <taxon>Ascomycota</taxon>
        <taxon>Pezizomycotina</taxon>
        <taxon>Sordariomycetes</taxon>
        <taxon>Hypocreomycetidae</taxon>
        <taxon>Hypocreales</taxon>
        <taxon>Clavicipitaceae</taxon>
        <taxon>Metarhizium</taxon>
    </lineage>
</organism>
<proteinExistence type="predicted"/>
<dbReference type="Proteomes" id="UP000031186">
    <property type="component" value="Unassembled WGS sequence"/>
</dbReference>
<dbReference type="PANTHER" id="PTHR41677:SF1">
    <property type="entry name" value="FE2OG DIOXYGENASE DOMAIN-CONTAINING PROTEIN"/>
    <property type="match status" value="1"/>
</dbReference>
<sequence length="352" mass="39425">MPALFTTPTLDLGEASPMKAPPVVGPKTKKATRPNTAIPSFLIEEAQATPTDTWEAQRHMAFEPPATITTMKEIGLEGQGIAPNAVSAPFSLFTKEAVLQMRREIFSEPVLNECRYSSDFIANMIRGMGRDRAPFTYQAWSSPEVLDKISQVAGVELVPAYDYEIANINICVNDDAEAAAVDADPCADHVSAVAWHYDSFPFVCVTMVSDCASMVGGETAIQLPDGTVQKVRGPSMGTAVVMQGRYIYHQALRAYGCRERIAMVTPFRPRSPFVRDETILTGVRGISNLDELYPQYAEYRFGVLEERFRERRRDERCRRAAGRCFDIESARAFIREQKEYLESMLEQMYEVE</sequence>
<dbReference type="PANTHER" id="PTHR41677">
    <property type="entry name" value="YALI0B19030P"/>
    <property type="match status" value="1"/>
</dbReference>
<feature type="non-terminal residue" evidence="2">
    <location>
        <position position="1"/>
    </location>
</feature>
<keyword evidence="3" id="KW-1185">Reference proteome</keyword>
<accession>A0A0B4EHY6</accession>
<reference evidence="2 3" key="1">
    <citation type="journal article" date="2014" name="Proc. Natl. Acad. Sci. U.S.A.">
        <title>Trajectory and genomic determinants of fungal-pathogen speciation and host adaptation.</title>
        <authorList>
            <person name="Hu X."/>
            <person name="Xiao G."/>
            <person name="Zheng P."/>
            <person name="Shang Y."/>
            <person name="Su Y."/>
            <person name="Zhang X."/>
            <person name="Liu X."/>
            <person name="Zhan S."/>
            <person name="St Leger R.J."/>
            <person name="Wang C."/>
        </authorList>
    </citation>
    <scope>NUCLEOTIDE SEQUENCE [LARGE SCALE GENOMIC DNA]</scope>
    <source>
        <strain evidence="2 3">ARSEF 549</strain>
    </source>
</reference>
<evidence type="ECO:0008006" key="4">
    <source>
        <dbReference type="Google" id="ProtNLM"/>
    </source>
</evidence>
<dbReference type="VEuPathDB" id="FungiDB:MAN_08984"/>
<gene>
    <name evidence="2" type="ORF">MAN_08984</name>
</gene>
<evidence type="ECO:0000313" key="3">
    <source>
        <dbReference type="Proteomes" id="UP000031186"/>
    </source>
</evidence>
<comment type="caution">
    <text evidence="2">The sequence shown here is derived from an EMBL/GenBank/DDBJ whole genome shotgun (WGS) entry which is preliminary data.</text>
</comment>
<dbReference type="OrthoDB" id="10256055at2759"/>